<reference evidence="1" key="1">
    <citation type="submission" date="2022-02" db="EMBL/GenBank/DDBJ databases">
        <title>Plant Genome Project.</title>
        <authorList>
            <person name="Zhang R.-G."/>
        </authorList>
    </citation>
    <scope>NUCLEOTIDE SEQUENCE</scope>
    <source>
        <strain evidence="1">AT1</strain>
    </source>
</reference>
<accession>A0ACC0NZF6</accession>
<dbReference type="Proteomes" id="UP001062846">
    <property type="component" value="Chromosome 4"/>
</dbReference>
<keyword evidence="2" id="KW-1185">Reference proteome</keyword>
<name>A0ACC0NZF6_RHOML</name>
<proteinExistence type="predicted"/>
<gene>
    <name evidence="1" type="ORF">RHMOL_Rhmol04G0052000</name>
</gene>
<dbReference type="EMBL" id="CM046391">
    <property type="protein sequence ID" value="KAI8557968.1"/>
    <property type="molecule type" value="Genomic_DNA"/>
</dbReference>
<evidence type="ECO:0000313" key="1">
    <source>
        <dbReference type="EMBL" id="KAI8557968.1"/>
    </source>
</evidence>
<organism evidence="1 2">
    <name type="scientific">Rhododendron molle</name>
    <name type="common">Chinese azalea</name>
    <name type="synonym">Azalea mollis</name>
    <dbReference type="NCBI Taxonomy" id="49168"/>
    <lineage>
        <taxon>Eukaryota</taxon>
        <taxon>Viridiplantae</taxon>
        <taxon>Streptophyta</taxon>
        <taxon>Embryophyta</taxon>
        <taxon>Tracheophyta</taxon>
        <taxon>Spermatophyta</taxon>
        <taxon>Magnoliopsida</taxon>
        <taxon>eudicotyledons</taxon>
        <taxon>Gunneridae</taxon>
        <taxon>Pentapetalae</taxon>
        <taxon>asterids</taxon>
        <taxon>Ericales</taxon>
        <taxon>Ericaceae</taxon>
        <taxon>Ericoideae</taxon>
        <taxon>Rhodoreae</taxon>
        <taxon>Rhododendron</taxon>
    </lineage>
</organism>
<comment type="caution">
    <text evidence="1">The sequence shown here is derived from an EMBL/GenBank/DDBJ whole genome shotgun (WGS) entry which is preliminary data.</text>
</comment>
<sequence>MQPLCHEDESSALLQFKHGFVLDKFASVDPSAYPKFESWKLNGSTNDCCSWDGVECDHNTGRVIGLDLSSSFLHGSINSSSSLFNLVHLRRLNLADNDFNSSQIPTRIGSLSRLRSLNLSDSALSGQIPLEISSLSKLVFLDLSRNTRTYSDDSVLKLEKPSLRDLVQNLTDLKVLNLREVNMSSKVPSVLSNRSSLTHLNLQSCLLNGEFPMAIFHLPNLQSLNIGENEDLTGYLPEFHHSSHLKRLRVWMTSFSGALPSSIGNLESLIVLDLYDCNFSGTIPESVGNLTDLSFLDIGSNKLVGRIPSWLGNLTGLIVLNLARNQLHGMIPSSISQLEDLLVLNLHVNNLSGKVELDIFLKLPHLTWLQLSDNNLTVLATNSTNVTLPKFTVLGLSSCNLREFPDFLRVQNELEYLYFSNNQIHGQIPLWFWNITKENMQVVELHRNFLTGFEQSPDLIPWQSLIYLNLGFNRLQGSLPVPPPSTANYRVAHNLLSGEISPSICHNRSLSELDLSYNNLNGNIPQCLANSSEALLVFDLRSNNFHGIIPQTFAKGIKVIDLSENQLHGQVPTSLANCTMLQTLVLGNNHIEDTFPFLLGALPDLQVLILRSNKFHGVIENPEINLAFPKLRIIDLSQNRFSGNLPSNYFKNWNAMKMVELGKSTYMQADVSSEKVSGNYSYSITIAQKGTQRVYEKIQSAFVVIDLSNNKFSGDIPESLGSLRGLQVLNISNNNLTGAIPSSFASMTALESLDLSRNVLSGKIPQQLIQLTFLAVLNISHNHLTGRIPRGKQFDTFENSSYDGNPGLCGVPLSTSCENPKPSPPPLHSSQKDETGFTSGIYWMVIFMGYGSGLIVGLVIGTTLTQRYHQWFVETFGKGKKKIQKEQKRKERRN</sequence>
<evidence type="ECO:0000313" key="2">
    <source>
        <dbReference type="Proteomes" id="UP001062846"/>
    </source>
</evidence>
<protein>
    <submittedName>
        <fullName evidence="1">Uncharacterized protein</fullName>
    </submittedName>
</protein>